<evidence type="ECO:0000259" key="1">
    <source>
        <dbReference type="Pfam" id="PF01979"/>
    </source>
</evidence>
<dbReference type="SUPFAM" id="SSF51556">
    <property type="entry name" value="Metallo-dependent hydrolases"/>
    <property type="match status" value="1"/>
</dbReference>
<dbReference type="RefSeq" id="WP_164535054.1">
    <property type="nucleotide sequence ID" value="NZ_JAALFG010000003.1"/>
</dbReference>
<dbReference type="EMBL" id="JAALFG010000003">
    <property type="protein sequence ID" value="NGP18810.1"/>
    <property type="molecule type" value="Genomic_DNA"/>
</dbReference>
<feature type="domain" description="Amidohydrolase-related" evidence="1">
    <location>
        <begin position="56"/>
        <end position="405"/>
    </location>
</feature>
<keyword evidence="2" id="KW-0378">Hydrolase</keyword>
<name>A0A6M1SNV6_9HYPH</name>
<dbReference type="InterPro" id="IPR051781">
    <property type="entry name" value="Metallo-dep_Hydrolase"/>
</dbReference>
<reference evidence="2 3" key="2">
    <citation type="submission" date="2020-03" db="EMBL/GenBank/DDBJ databases">
        <title>Devosia chinhatensis sp. nov., isolated from a hexachlorocyclohexane (HCH) dump site in India.</title>
        <authorList>
            <person name="Kumar M."/>
            <person name="Lal R."/>
        </authorList>
    </citation>
    <scope>NUCLEOTIDE SEQUENCE [LARGE SCALE GENOMIC DNA]</scope>
    <source>
        <strain evidence="2 3">H239</strain>
    </source>
</reference>
<evidence type="ECO:0000313" key="2">
    <source>
        <dbReference type="EMBL" id="NGP18810.1"/>
    </source>
</evidence>
<dbReference type="InterPro" id="IPR032466">
    <property type="entry name" value="Metal_Hydrolase"/>
</dbReference>
<keyword evidence="3" id="KW-1185">Reference proteome</keyword>
<dbReference type="InterPro" id="IPR006680">
    <property type="entry name" value="Amidohydro-rel"/>
</dbReference>
<organism evidence="2 3">
    <name type="scientific">Devosia aurantiaca</name>
    <dbReference type="NCBI Taxonomy" id="2714858"/>
    <lineage>
        <taxon>Bacteria</taxon>
        <taxon>Pseudomonadati</taxon>
        <taxon>Pseudomonadota</taxon>
        <taxon>Alphaproteobacteria</taxon>
        <taxon>Hyphomicrobiales</taxon>
        <taxon>Devosiaceae</taxon>
        <taxon>Devosia</taxon>
    </lineage>
</organism>
<gene>
    <name evidence="2" type="ORF">G5575_15120</name>
</gene>
<dbReference type="CDD" id="cd01299">
    <property type="entry name" value="Met_dep_hydrolase_A"/>
    <property type="match status" value="1"/>
</dbReference>
<dbReference type="PANTHER" id="PTHR43135:SF3">
    <property type="entry name" value="ALPHA-D-RIBOSE 1-METHYLPHOSPHONATE 5-TRIPHOSPHATE DIPHOSPHATASE"/>
    <property type="match status" value="1"/>
</dbReference>
<dbReference type="GO" id="GO:0016810">
    <property type="term" value="F:hydrolase activity, acting on carbon-nitrogen (but not peptide) bonds"/>
    <property type="evidence" value="ECO:0007669"/>
    <property type="project" value="InterPro"/>
</dbReference>
<dbReference type="InterPro" id="IPR011059">
    <property type="entry name" value="Metal-dep_hydrolase_composite"/>
</dbReference>
<dbReference type="Gene3D" id="2.30.40.10">
    <property type="entry name" value="Urease, subunit C, domain 1"/>
    <property type="match status" value="1"/>
</dbReference>
<sequence>MRLIFEADVVIDGTGSPALQRSAVLVEDGKVVAVGRQADFGLPEGATRIAMPPGSTLMPGLIDSHVHLAYSGSADPKCLRADRMDISYPAMALRAVSHAQDALVHGFTALRDMHSPGGAIIDLRNAIARGDVVGPRLTAPGRGLTVSGGHMDLPVYAEHVTLDNSAHACDGPDAFRRGVRLEAKRGADFIKLNTCVGSRKKPGIYWRPEMNPEEIRAACDEAHAQGLLVAAHTSGGPPLTATVANGVDCVEHAHWIDDDCIDLMVERGTFLVPTLLVNERNFEVALAPGQVLSEWAYASRKAKWVSLEKARKAGIKIGAGTDAGFMVPHGTMHWRELALLVQGGFSPMEAIVAATAVNAEIMGINAGLLAPGRHADMLVVAGDPLADIGTLGDVQKLTVFKDGVRVAEGGALLSSIPAELAA</sequence>
<evidence type="ECO:0000313" key="3">
    <source>
        <dbReference type="Proteomes" id="UP000474802"/>
    </source>
</evidence>
<reference evidence="2 3" key="1">
    <citation type="submission" date="2020-02" db="EMBL/GenBank/DDBJ databases">
        <authorList>
            <person name="Khan S.A."/>
            <person name="Jeon C.O."/>
            <person name="Chun B.H."/>
        </authorList>
    </citation>
    <scope>NUCLEOTIDE SEQUENCE [LARGE SCALE GENOMIC DNA]</scope>
    <source>
        <strain evidence="2 3">H239</strain>
    </source>
</reference>
<comment type="caution">
    <text evidence="2">The sequence shown here is derived from an EMBL/GenBank/DDBJ whole genome shotgun (WGS) entry which is preliminary data.</text>
</comment>
<protein>
    <submittedName>
        <fullName evidence="2">Amidohydrolase family protein</fullName>
    </submittedName>
</protein>
<dbReference type="SUPFAM" id="SSF51338">
    <property type="entry name" value="Composite domain of metallo-dependent hydrolases"/>
    <property type="match status" value="1"/>
</dbReference>
<proteinExistence type="predicted"/>
<dbReference type="Pfam" id="PF01979">
    <property type="entry name" value="Amidohydro_1"/>
    <property type="match status" value="1"/>
</dbReference>
<dbReference type="Proteomes" id="UP000474802">
    <property type="component" value="Unassembled WGS sequence"/>
</dbReference>
<dbReference type="Gene3D" id="3.20.20.140">
    <property type="entry name" value="Metal-dependent hydrolases"/>
    <property type="match status" value="1"/>
</dbReference>
<dbReference type="InterPro" id="IPR057744">
    <property type="entry name" value="OTAase-like"/>
</dbReference>
<dbReference type="AlphaFoldDB" id="A0A6M1SNV6"/>
<dbReference type="PANTHER" id="PTHR43135">
    <property type="entry name" value="ALPHA-D-RIBOSE 1-METHYLPHOSPHONATE 5-TRIPHOSPHATE DIPHOSPHATASE"/>
    <property type="match status" value="1"/>
</dbReference>
<accession>A0A6M1SNV6</accession>